<evidence type="ECO:0008006" key="2">
    <source>
        <dbReference type="Google" id="ProtNLM"/>
    </source>
</evidence>
<comment type="caution">
    <text evidence="1">The sequence shown here is derived from an EMBL/GenBank/DDBJ whole genome shotgun (WGS) entry which is preliminary data.</text>
</comment>
<proteinExistence type="predicted"/>
<dbReference type="AlphaFoldDB" id="A0AAW2X3R6"/>
<reference evidence="1" key="2">
    <citation type="journal article" date="2024" name="Plant">
        <title>Genomic evolution and insights into agronomic trait innovations of Sesamum species.</title>
        <authorList>
            <person name="Miao H."/>
            <person name="Wang L."/>
            <person name="Qu L."/>
            <person name="Liu H."/>
            <person name="Sun Y."/>
            <person name="Le M."/>
            <person name="Wang Q."/>
            <person name="Wei S."/>
            <person name="Zheng Y."/>
            <person name="Lin W."/>
            <person name="Duan Y."/>
            <person name="Cao H."/>
            <person name="Xiong S."/>
            <person name="Wang X."/>
            <person name="Wei L."/>
            <person name="Li C."/>
            <person name="Ma Q."/>
            <person name="Ju M."/>
            <person name="Zhao R."/>
            <person name="Li G."/>
            <person name="Mu C."/>
            <person name="Tian Q."/>
            <person name="Mei H."/>
            <person name="Zhang T."/>
            <person name="Gao T."/>
            <person name="Zhang H."/>
        </authorList>
    </citation>
    <scope>NUCLEOTIDE SEQUENCE</scope>
    <source>
        <strain evidence="1">KEN1</strain>
    </source>
</reference>
<protein>
    <recommendedName>
        <fullName evidence="2">Ty3-gypsy retrotransposon protein</fullName>
    </recommendedName>
</protein>
<organism evidence="1">
    <name type="scientific">Sesamum latifolium</name>
    <dbReference type="NCBI Taxonomy" id="2727402"/>
    <lineage>
        <taxon>Eukaryota</taxon>
        <taxon>Viridiplantae</taxon>
        <taxon>Streptophyta</taxon>
        <taxon>Embryophyta</taxon>
        <taxon>Tracheophyta</taxon>
        <taxon>Spermatophyta</taxon>
        <taxon>Magnoliopsida</taxon>
        <taxon>eudicotyledons</taxon>
        <taxon>Gunneridae</taxon>
        <taxon>Pentapetalae</taxon>
        <taxon>asterids</taxon>
        <taxon>lamiids</taxon>
        <taxon>Lamiales</taxon>
        <taxon>Pedaliaceae</taxon>
        <taxon>Sesamum</taxon>
    </lineage>
</organism>
<dbReference type="EMBL" id="JACGWN010000005">
    <property type="protein sequence ID" value="KAL0448672.1"/>
    <property type="molecule type" value="Genomic_DNA"/>
</dbReference>
<gene>
    <name evidence="1" type="ORF">Slati_1423600</name>
</gene>
<evidence type="ECO:0000313" key="1">
    <source>
        <dbReference type="EMBL" id="KAL0448672.1"/>
    </source>
</evidence>
<sequence>MVELTNTKQWKDEPVVDYINRWRVLSLNCKDKLSVASAIEMCIQGMRWGLVYILQGIKLRNFEELATGAHNMELSIANHKPKFPVARQNKKSNDEDFSELVAKELMVPIKFSPSEKKSERPQNQHTPHYNSWLSLDEENMANTNVASVIPISDMHVSKNEWKALPSLPEAPPKL</sequence>
<accession>A0AAW2X3R6</accession>
<reference evidence="1" key="1">
    <citation type="submission" date="2020-06" db="EMBL/GenBank/DDBJ databases">
        <authorList>
            <person name="Li T."/>
            <person name="Hu X."/>
            <person name="Zhang T."/>
            <person name="Song X."/>
            <person name="Zhang H."/>
            <person name="Dai N."/>
            <person name="Sheng W."/>
            <person name="Hou X."/>
            <person name="Wei L."/>
        </authorList>
    </citation>
    <scope>NUCLEOTIDE SEQUENCE</scope>
    <source>
        <strain evidence="1">KEN1</strain>
        <tissue evidence="1">Leaf</tissue>
    </source>
</reference>
<name>A0AAW2X3R6_9LAMI</name>
<dbReference type="PANTHER" id="PTHR33437">
    <property type="entry name" value="OS06G0361200 PROTEIN"/>
    <property type="match status" value="1"/>
</dbReference>
<dbReference type="PANTHER" id="PTHR33437:SF2">
    <property type="entry name" value="OS06G0361200 PROTEIN"/>
    <property type="match status" value="1"/>
</dbReference>